<gene>
    <name evidence="1" type="ORF">HQ393_12400</name>
</gene>
<sequence length="87" mass="9557">MTVQFNGIKLFTLDQARQHEPRLHARIVNISGNWLVLFGQKMAFTDDADLVAILYEQGHESPIAFDSKTAAADLLDPHAAAFASVSC</sequence>
<dbReference type="Proteomes" id="UP000509597">
    <property type="component" value="Chromosome"/>
</dbReference>
<dbReference type="AlphaFoldDB" id="A0A7H9BK76"/>
<reference evidence="1 2" key="1">
    <citation type="submission" date="2020-07" db="EMBL/GenBank/DDBJ databases">
        <title>Complete genome sequence of Chitinibacter sp. 2T18.</title>
        <authorList>
            <person name="Bae J.-W."/>
            <person name="Choi J.-W."/>
        </authorList>
    </citation>
    <scope>NUCLEOTIDE SEQUENCE [LARGE SCALE GENOMIC DNA]</scope>
    <source>
        <strain evidence="1 2">2T18</strain>
    </source>
</reference>
<accession>A0A7H9BK76</accession>
<proteinExistence type="predicted"/>
<evidence type="ECO:0000313" key="2">
    <source>
        <dbReference type="Proteomes" id="UP000509597"/>
    </source>
</evidence>
<keyword evidence="2" id="KW-1185">Reference proteome</keyword>
<dbReference type="EMBL" id="CP058627">
    <property type="protein sequence ID" value="QLG88973.1"/>
    <property type="molecule type" value="Genomic_DNA"/>
</dbReference>
<organism evidence="1 2">
    <name type="scientific">Chitinibacter bivalviorum</name>
    <dbReference type="NCBI Taxonomy" id="2739434"/>
    <lineage>
        <taxon>Bacteria</taxon>
        <taxon>Pseudomonadati</taxon>
        <taxon>Pseudomonadota</taxon>
        <taxon>Betaproteobacteria</taxon>
        <taxon>Neisseriales</taxon>
        <taxon>Chitinibacteraceae</taxon>
        <taxon>Chitinibacter</taxon>
    </lineage>
</organism>
<dbReference type="KEGG" id="chiz:HQ393_12400"/>
<dbReference type="RefSeq" id="WP_179355475.1">
    <property type="nucleotide sequence ID" value="NZ_CP058627.1"/>
</dbReference>
<protein>
    <submittedName>
        <fullName evidence="1">Uncharacterized protein</fullName>
    </submittedName>
</protein>
<name>A0A7H9BK76_9NEIS</name>
<evidence type="ECO:0000313" key="1">
    <source>
        <dbReference type="EMBL" id="QLG88973.1"/>
    </source>
</evidence>